<feature type="compositionally biased region" description="Low complexity" evidence="6">
    <location>
        <begin position="375"/>
        <end position="388"/>
    </location>
</feature>
<dbReference type="VEuPathDB" id="FungiDB:ASPVEDRAFT_484429"/>
<comment type="domain">
    <text evidence="5">Has a modular structure: an endo-beta-1,4-glucanase catalytic module at the N-terminus, a linker rich in serines and threonines, and a C-terminal carbohydrate-binding module (CBM).</text>
</comment>
<feature type="compositionally biased region" description="Basic and acidic residues" evidence="6">
    <location>
        <begin position="356"/>
        <end position="366"/>
    </location>
</feature>
<keyword evidence="3 5" id="KW-0964">Secreted</keyword>
<dbReference type="GO" id="GO:0030248">
    <property type="term" value="F:cellulose binding"/>
    <property type="evidence" value="ECO:0007669"/>
    <property type="project" value="UniProtKB-UniRule"/>
</dbReference>
<reference evidence="9" key="1">
    <citation type="journal article" date="2017" name="Genome Biol.">
        <title>Comparative genomics reveals high biological diversity and specific adaptations in the industrially and medically important fungal genus Aspergillus.</title>
        <authorList>
            <person name="de Vries R.P."/>
            <person name="Riley R."/>
            <person name="Wiebenga A."/>
            <person name="Aguilar-Osorio G."/>
            <person name="Amillis S."/>
            <person name="Uchima C.A."/>
            <person name="Anderluh G."/>
            <person name="Asadollahi M."/>
            <person name="Askin M."/>
            <person name="Barry K."/>
            <person name="Battaglia E."/>
            <person name="Bayram O."/>
            <person name="Benocci T."/>
            <person name="Braus-Stromeyer S.A."/>
            <person name="Caldana C."/>
            <person name="Canovas D."/>
            <person name="Cerqueira G.C."/>
            <person name="Chen F."/>
            <person name="Chen W."/>
            <person name="Choi C."/>
            <person name="Clum A."/>
            <person name="Dos Santos R.A."/>
            <person name="Damasio A.R."/>
            <person name="Diallinas G."/>
            <person name="Emri T."/>
            <person name="Fekete E."/>
            <person name="Flipphi M."/>
            <person name="Freyberg S."/>
            <person name="Gallo A."/>
            <person name="Gournas C."/>
            <person name="Habgood R."/>
            <person name="Hainaut M."/>
            <person name="Harispe M.L."/>
            <person name="Henrissat B."/>
            <person name="Hilden K.S."/>
            <person name="Hope R."/>
            <person name="Hossain A."/>
            <person name="Karabika E."/>
            <person name="Karaffa L."/>
            <person name="Karanyi Z."/>
            <person name="Krasevec N."/>
            <person name="Kuo A."/>
            <person name="Kusch H."/>
            <person name="LaButti K."/>
            <person name="Lagendijk E.L."/>
            <person name="Lapidus A."/>
            <person name="Levasseur A."/>
            <person name="Lindquist E."/>
            <person name="Lipzen A."/>
            <person name="Logrieco A.F."/>
            <person name="MacCabe A."/>
            <person name="Maekelae M.R."/>
            <person name="Malavazi I."/>
            <person name="Melin P."/>
            <person name="Meyer V."/>
            <person name="Mielnichuk N."/>
            <person name="Miskei M."/>
            <person name="Molnar A.P."/>
            <person name="Mule G."/>
            <person name="Ngan C.Y."/>
            <person name="Orejas M."/>
            <person name="Orosz E."/>
            <person name="Ouedraogo J.P."/>
            <person name="Overkamp K.M."/>
            <person name="Park H.-S."/>
            <person name="Perrone G."/>
            <person name="Piumi F."/>
            <person name="Punt P.J."/>
            <person name="Ram A.F."/>
            <person name="Ramon A."/>
            <person name="Rauscher S."/>
            <person name="Record E."/>
            <person name="Riano-Pachon D.M."/>
            <person name="Robert V."/>
            <person name="Roehrig J."/>
            <person name="Ruller R."/>
            <person name="Salamov A."/>
            <person name="Salih N.S."/>
            <person name="Samson R.A."/>
            <person name="Sandor E."/>
            <person name="Sanguinetti M."/>
            <person name="Schuetze T."/>
            <person name="Sepcic K."/>
            <person name="Shelest E."/>
            <person name="Sherlock G."/>
            <person name="Sophianopoulou V."/>
            <person name="Squina F.M."/>
            <person name="Sun H."/>
            <person name="Susca A."/>
            <person name="Todd R.B."/>
            <person name="Tsang A."/>
            <person name="Unkles S.E."/>
            <person name="van de Wiele N."/>
            <person name="van Rossen-Uffink D."/>
            <person name="Oliveira J.V."/>
            <person name="Vesth T.C."/>
            <person name="Visser J."/>
            <person name="Yu J.-H."/>
            <person name="Zhou M."/>
            <person name="Andersen M.R."/>
            <person name="Archer D.B."/>
            <person name="Baker S.E."/>
            <person name="Benoit I."/>
            <person name="Brakhage A.A."/>
            <person name="Braus G.H."/>
            <person name="Fischer R."/>
            <person name="Frisvad J.C."/>
            <person name="Goldman G.H."/>
            <person name="Houbraken J."/>
            <person name="Oakley B."/>
            <person name="Pocsi I."/>
            <person name="Scazzocchio C."/>
            <person name="Seiboth B."/>
            <person name="vanKuyk P.A."/>
            <person name="Wortman J."/>
            <person name="Dyer P.S."/>
            <person name="Grigoriev I.V."/>
        </authorList>
    </citation>
    <scope>NUCLEOTIDE SEQUENCE [LARGE SCALE GENOMIC DNA]</scope>
    <source>
        <strain evidence="9">CBS 583.65</strain>
    </source>
</reference>
<dbReference type="PANTHER" id="PTHR33353:SF32">
    <property type="entry name" value="ENDO-BETA-1,4-GLUCANASE D"/>
    <property type="match status" value="1"/>
</dbReference>
<evidence type="ECO:0000256" key="3">
    <source>
        <dbReference type="ARBA" id="ARBA00022525"/>
    </source>
</evidence>
<feature type="compositionally biased region" description="Basic residues" evidence="6">
    <location>
        <begin position="428"/>
        <end position="438"/>
    </location>
</feature>
<dbReference type="RefSeq" id="XP_040664565.1">
    <property type="nucleotide sequence ID" value="XM_040814007.1"/>
</dbReference>
<evidence type="ECO:0000259" key="7">
    <source>
        <dbReference type="Pfam" id="PF03443"/>
    </source>
</evidence>
<dbReference type="InterPro" id="IPR049892">
    <property type="entry name" value="AA9"/>
</dbReference>
<dbReference type="Gene3D" id="2.70.50.70">
    <property type="match status" value="1"/>
</dbReference>
<dbReference type="InterPro" id="IPR005103">
    <property type="entry name" value="AA9_LPMO"/>
</dbReference>
<name>A0A1L9PBF2_ASPVE</name>
<protein>
    <recommendedName>
        <fullName evidence="5">AA9 family lytic polysaccharide monooxygenase</fullName>
        <ecNumber evidence="5">1.14.99.56</ecNumber>
    </recommendedName>
    <alternativeName>
        <fullName evidence="5">Endo-beta-1,4-glucanase</fullName>
    </alternativeName>
    <alternativeName>
        <fullName evidence="5">Glycosyl hydrolase 61 family protein</fullName>
    </alternativeName>
</protein>
<accession>A0A1L9PBF2</accession>
<dbReference type="EC" id="1.14.99.56" evidence="5"/>
<proteinExistence type="predicted"/>
<sequence>MLFSLLALAPLVAGHTLMTTLYVDGENQGDGVCIRQNDNPEKATFPISPLANDAMACGTPSLPLYPVHTKMLIVEGYNGETANKRTCPISQNSTLTFKFREWPDGSQGGSIDDGHKGPCAVYMKPVEDATASNNAASGDGWFKVYENTYDEDESQWCTEKLIANNGFLSVNVPQGLKGGDYLVRTELLALHAAQDDPPDPQFYVGCAQVFLEGSEDGAVPEGIAIDKDTYDLGIKGLTYNLYSTPLELPYPRFGPAVYKPDAKASKAASGEQAVQKKGLEPEGCILVRDDWCGFEVPSYSDEEGCWASSKNCWNQTDVCYETAPPTGSKNCKIWENKCNNIDDQCNAGNFNGPPNKGKDLTPKLEGIDGSTAEYSGSISSSQFEGSNDSSKDSGSDSTTTTTTTATATATATETADADADSDAGRGSGKGHCKAKYSH</sequence>
<dbReference type="CDD" id="cd21175">
    <property type="entry name" value="LPMO_AA9"/>
    <property type="match status" value="1"/>
</dbReference>
<comment type="function">
    <text evidence="5">Lytic polysaccharide monooxygenase (LMPO) that depolymerizes crystalline and amorphous polysaccharides via the oxidation of scissile alpha- or beta-(1-4)-glycosidic bonds, yielding C1 and/or C4 oxidation products. Catalysis by LPMOs requires the reduction of the active-site copper from Cu(II) to Cu(I) by a reducing agent and H(2)O(2) or O(2) as a cosubstrate.</text>
</comment>
<dbReference type="OrthoDB" id="5985073at2759"/>
<dbReference type="Pfam" id="PF03443">
    <property type="entry name" value="AA9"/>
    <property type="match status" value="1"/>
</dbReference>
<gene>
    <name evidence="8" type="ORF">ASPVEDRAFT_484429</name>
</gene>
<keyword evidence="5" id="KW-0136">Cellulose degradation</keyword>
<comment type="subcellular location">
    <subcellularLocation>
        <location evidence="2 5">Secreted</location>
    </subcellularLocation>
</comment>
<dbReference type="GO" id="GO:0005576">
    <property type="term" value="C:extracellular region"/>
    <property type="evidence" value="ECO:0007669"/>
    <property type="project" value="UniProtKB-SubCell"/>
</dbReference>
<dbReference type="GO" id="GO:0008810">
    <property type="term" value="F:cellulase activity"/>
    <property type="evidence" value="ECO:0007669"/>
    <property type="project" value="UniProtKB-UniRule"/>
</dbReference>
<dbReference type="GeneID" id="63729518"/>
<evidence type="ECO:0000256" key="4">
    <source>
        <dbReference type="ARBA" id="ARBA00023157"/>
    </source>
</evidence>
<comment type="cofactor">
    <cofactor evidence="1">
        <name>Cu(2+)</name>
        <dbReference type="ChEBI" id="CHEBI:29036"/>
    </cofactor>
</comment>
<feature type="region of interest" description="Disordered" evidence="6">
    <location>
        <begin position="348"/>
        <end position="438"/>
    </location>
</feature>
<feature type="compositionally biased region" description="Low complexity" evidence="6">
    <location>
        <begin position="395"/>
        <end position="414"/>
    </location>
</feature>
<dbReference type="AlphaFoldDB" id="A0A1L9PBF2"/>
<evidence type="ECO:0000256" key="1">
    <source>
        <dbReference type="ARBA" id="ARBA00001973"/>
    </source>
</evidence>
<dbReference type="STRING" id="1036611.A0A1L9PBF2"/>
<dbReference type="Proteomes" id="UP000184073">
    <property type="component" value="Unassembled WGS sequence"/>
</dbReference>
<organism evidence="8 9">
    <name type="scientific">Aspergillus versicolor CBS 583.65</name>
    <dbReference type="NCBI Taxonomy" id="1036611"/>
    <lineage>
        <taxon>Eukaryota</taxon>
        <taxon>Fungi</taxon>
        <taxon>Dikarya</taxon>
        <taxon>Ascomycota</taxon>
        <taxon>Pezizomycotina</taxon>
        <taxon>Eurotiomycetes</taxon>
        <taxon>Eurotiomycetidae</taxon>
        <taxon>Eurotiales</taxon>
        <taxon>Aspergillaceae</taxon>
        <taxon>Aspergillus</taxon>
        <taxon>Aspergillus subgen. Nidulantes</taxon>
    </lineage>
</organism>
<evidence type="ECO:0000256" key="6">
    <source>
        <dbReference type="SAM" id="MobiDB-lite"/>
    </source>
</evidence>
<keyword evidence="5" id="KW-0119">Carbohydrate metabolism</keyword>
<evidence type="ECO:0000313" key="9">
    <source>
        <dbReference type="Proteomes" id="UP000184073"/>
    </source>
</evidence>
<dbReference type="PANTHER" id="PTHR33353">
    <property type="entry name" value="PUTATIVE (AFU_ORTHOLOGUE AFUA_1G12560)-RELATED"/>
    <property type="match status" value="1"/>
</dbReference>
<evidence type="ECO:0000256" key="5">
    <source>
        <dbReference type="RuleBase" id="RU368122"/>
    </source>
</evidence>
<dbReference type="GO" id="GO:0030245">
    <property type="term" value="P:cellulose catabolic process"/>
    <property type="evidence" value="ECO:0007669"/>
    <property type="project" value="UniProtKB-UniRule"/>
</dbReference>
<evidence type="ECO:0000256" key="2">
    <source>
        <dbReference type="ARBA" id="ARBA00004613"/>
    </source>
</evidence>
<keyword evidence="5" id="KW-0624">Polysaccharide degradation</keyword>
<feature type="domain" description="Auxiliary Activity family 9 catalytic" evidence="7">
    <location>
        <begin position="15"/>
        <end position="244"/>
    </location>
</feature>
<keyword evidence="9" id="KW-1185">Reference proteome</keyword>
<evidence type="ECO:0000313" key="8">
    <source>
        <dbReference type="EMBL" id="OJI98802.1"/>
    </source>
</evidence>
<dbReference type="EMBL" id="KV878126">
    <property type="protein sequence ID" value="OJI98802.1"/>
    <property type="molecule type" value="Genomic_DNA"/>
</dbReference>
<comment type="catalytic activity">
    <reaction evidence="5">
        <text>[(1-&gt;4)-beta-D-glucosyl]n+m + reduced acceptor + O2 = 4-dehydro-beta-D-glucosyl-[(1-&gt;4)-beta-D-glucosyl]n-1 + [(1-&gt;4)-beta-D-glucosyl]m + acceptor + H2O.</text>
        <dbReference type="EC" id="1.14.99.56"/>
    </reaction>
</comment>
<keyword evidence="4 5" id="KW-1015">Disulfide bond</keyword>